<keyword evidence="1" id="KW-0472">Membrane</keyword>
<organism evidence="2 3">
    <name type="scientific">Halobacillus salinus</name>
    <dbReference type="NCBI Taxonomy" id="192814"/>
    <lineage>
        <taxon>Bacteria</taxon>
        <taxon>Bacillati</taxon>
        <taxon>Bacillota</taxon>
        <taxon>Bacilli</taxon>
        <taxon>Bacillales</taxon>
        <taxon>Bacillaceae</taxon>
        <taxon>Halobacillus</taxon>
    </lineage>
</organism>
<keyword evidence="3" id="KW-1185">Reference proteome</keyword>
<sequence length="75" mass="8221">MGKVLVIVVFLAIYGFGLWGSIAAFHFKKSLGYLTAFLIPFLIGFLFGSVSVFYLIPVLLVSLGVYHLVKRPSPA</sequence>
<evidence type="ECO:0000256" key="1">
    <source>
        <dbReference type="SAM" id="Phobius"/>
    </source>
</evidence>
<name>A0A4Z0H0R4_9BACI</name>
<dbReference type="AlphaFoldDB" id="A0A4Z0H0R4"/>
<evidence type="ECO:0000313" key="2">
    <source>
        <dbReference type="EMBL" id="TGB03700.1"/>
    </source>
</evidence>
<protein>
    <submittedName>
        <fullName evidence="2">Uncharacterized protein</fullName>
    </submittedName>
</protein>
<keyword evidence="1" id="KW-0812">Transmembrane</keyword>
<dbReference type="EMBL" id="SRJC01000001">
    <property type="protein sequence ID" value="TGB03700.1"/>
    <property type="molecule type" value="Genomic_DNA"/>
</dbReference>
<gene>
    <name evidence="2" type="ORF">E4663_01470</name>
</gene>
<dbReference type="Proteomes" id="UP000297982">
    <property type="component" value="Unassembled WGS sequence"/>
</dbReference>
<dbReference type="RefSeq" id="WP_079479057.1">
    <property type="nucleotide sequence ID" value="NZ_FVYZ01000004.1"/>
</dbReference>
<evidence type="ECO:0000313" key="3">
    <source>
        <dbReference type="Proteomes" id="UP000297982"/>
    </source>
</evidence>
<feature type="transmembrane region" description="Helical" evidence="1">
    <location>
        <begin position="37"/>
        <end position="69"/>
    </location>
</feature>
<feature type="transmembrane region" description="Helical" evidence="1">
    <location>
        <begin position="6"/>
        <end position="25"/>
    </location>
</feature>
<comment type="caution">
    <text evidence="2">The sequence shown here is derived from an EMBL/GenBank/DDBJ whole genome shotgun (WGS) entry which is preliminary data.</text>
</comment>
<dbReference type="STRING" id="192814.GCA_900166575_00590"/>
<proteinExistence type="predicted"/>
<reference evidence="2 3" key="1">
    <citation type="journal article" date="2003" name="Int. J. Syst. Evol. Microbiol.">
        <title>Halobacillus salinus sp. nov., isolated from a salt lake on the coast of the East Sea in Korea.</title>
        <authorList>
            <person name="Yoon J.H."/>
            <person name="Kang K.H."/>
            <person name="Park Y.H."/>
        </authorList>
    </citation>
    <scope>NUCLEOTIDE SEQUENCE [LARGE SCALE GENOMIC DNA]</scope>
    <source>
        <strain evidence="2 3">HSL-3</strain>
    </source>
</reference>
<accession>A0A4Z0H0R4</accession>
<keyword evidence="1" id="KW-1133">Transmembrane helix</keyword>